<keyword evidence="3" id="KW-1185">Reference proteome</keyword>
<comment type="caution">
    <text evidence="2">The sequence shown here is derived from an EMBL/GenBank/DDBJ whole genome shotgun (WGS) entry which is preliminary data.</text>
</comment>
<dbReference type="Pfam" id="PF18895">
    <property type="entry name" value="T4SS_pilin"/>
    <property type="match status" value="1"/>
</dbReference>
<evidence type="ECO:0000256" key="1">
    <source>
        <dbReference type="SAM" id="Phobius"/>
    </source>
</evidence>
<reference evidence="2" key="1">
    <citation type="submission" date="2017-12" db="EMBL/GenBank/DDBJ databases">
        <title>Sequencing the genomes of 1000 Actinobacteria strains.</title>
        <authorList>
            <person name="Klenk H.-P."/>
        </authorList>
    </citation>
    <scope>NUCLEOTIDE SEQUENCE [LARGE SCALE GENOMIC DNA]</scope>
    <source>
        <strain evidence="2">DSM 44228</strain>
    </source>
</reference>
<name>A0A2N3Y6X8_SACSN</name>
<dbReference type="AlphaFoldDB" id="A0A2N3Y6X8"/>
<feature type="transmembrane region" description="Helical" evidence="1">
    <location>
        <begin position="42"/>
        <end position="64"/>
    </location>
</feature>
<protein>
    <recommendedName>
        <fullName evidence="4">TrbC/VIRB2 family protein</fullName>
    </recommendedName>
</protein>
<feature type="transmembrane region" description="Helical" evidence="1">
    <location>
        <begin position="125"/>
        <end position="145"/>
    </location>
</feature>
<accession>A0A2N3Y6X8</accession>
<gene>
    <name evidence="2" type="ORF">A8926_6783</name>
</gene>
<keyword evidence="1" id="KW-1133">Transmembrane helix</keyword>
<evidence type="ECO:0008006" key="4">
    <source>
        <dbReference type="Google" id="ProtNLM"/>
    </source>
</evidence>
<dbReference type="STRING" id="994479.GCA_000194155_05246"/>
<dbReference type="InterPro" id="IPR043993">
    <property type="entry name" value="T4SS_pilin"/>
</dbReference>
<dbReference type="Proteomes" id="UP000233786">
    <property type="component" value="Unassembled WGS sequence"/>
</dbReference>
<keyword evidence="1" id="KW-0812">Transmembrane</keyword>
<sequence length="148" mass="16078">MSPLRRFFDWGVWCRGSWKGDVSMLLPSPRRRVLFAVLRGRVRWCVIVVVVAAVIWSAGTGWAWAQAPKPPGDLHQVVENLRGYLVGFLVALATLFLTIGGVRYLAADGDPGQVERAKKSLRNSLIGYAVAVLAGPILSALQQVVGAP</sequence>
<evidence type="ECO:0000313" key="2">
    <source>
        <dbReference type="EMBL" id="PKW18667.1"/>
    </source>
</evidence>
<keyword evidence="1" id="KW-0472">Membrane</keyword>
<organism evidence="2 3">
    <name type="scientific">Saccharopolyspora spinosa</name>
    <dbReference type="NCBI Taxonomy" id="60894"/>
    <lineage>
        <taxon>Bacteria</taxon>
        <taxon>Bacillati</taxon>
        <taxon>Actinomycetota</taxon>
        <taxon>Actinomycetes</taxon>
        <taxon>Pseudonocardiales</taxon>
        <taxon>Pseudonocardiaceae</taxon>
        <taxon>Saccharopolyspora</taxon>
    </lineage>
</organism>
<proteinExistence type="predicted"/>
<evidence type="ECO:0000313" key="3">
    <source>
        <dbReference type="Proteomes" id="UP000233786"/>
    </source>
</evidence>
<dbReference type="EMBL" id="PJNB01000001">
    <property type="protein sequence ID" value="PKW18667.1"/>
    <property type="molecule type" value="Genomic_DNA"/>
</dbReference>
<feature type="transmembrane region" description="Helical" evidence="1">
    <location>
        <begin position="84"/>
        <end position="105"/>
    </location>
</feature>